<dbReference type="OrthoDB" id="2986513at2"/>
<dbReference type="InterPro" id="IPR014199">
    <property type="entry name" value="Spore_YtxC"/>
</dbReference>
<evidence type="ECO:0000313" key="2">
    <source>
        <dbReference type="Proteomes" id="UP000215459"/>
    </source>
</evidence>
<proteinExistence type="predicted"/>
<evidence type="ECO:0008006" key="3">
    <source>
        <dbReference type="Google" id="ProtNLM"/>
    </source>
</evidence>
<keyword evidence="2" id="KW-1185">Reference proteome</keyword>
<comment type="caution">
    <text evidence="1">The sequence shown here is derived from an EMBL/GenBank/DDBJ whole genome shotgun (WGS) entry which is preliminary data.</text>
</comment>
<sequence length="299" mass="35394">MVGYQISVPGPGSSMQADKMREFLRKYGREWEYLGLNCGWEESGQGDRTVFYCFNRKMGRQREKGLRQWLGSVVAEYICSVNEPEMIRWIISRDFRYRQPDESREIERYAYHLLQDVEGEDLDQPYVHRKDQMARQVADYLLRNRFLAVDGFFHFRMKRYRRVLMKLVEHAIDEYLLDREYQEFIELLKYFVSVQKPKISLVHVLHTGKRRFQILKPDGSPLQLKEMDGVAQEMMDQTLSQEDLIVSTLLTVAPDRVILHTGYPTENVIRTLISIFENRITVCEGCFKCRSFSRSRGDG</sequence>
<dbReference type="Proteomes" id="UP000215459">
    <property type="component" value="Unassembled WGS sequence"/>
</dbReference>
<dbReference type="EMBL" id="NOWF01000003">
    <property type="protein sequence ID" value="OYD08374.1"/>
    <property type="molecule type" value="Genomic_DNA"/>
</dbReference>
<evidence type="ECO:0000313" key="1">
    <source>
        <dbReference type="EMBL" id="OYD08374.1"/>
    </source>
</evidence>
<dbReference type="AlphaFoldDB" id="A0A235B7U2"/>
<name>A0A235B7U2_9BACL</name>
<gene>
    <name evidence="1" type="ORF">CHM34_05920</name>
</gene>
<organism evidence="1 2">
    <name type="scientific">Paludifilum halophilum</name>
    <dbReference type="NCBI Taxonomy" id="1642702"/>
    <lineage>
        <taxon>Bacteria</taxon>
        <taxon>Bacillati</taxon>
        <taxon>Bacillota</taxon>
        <taxon>Bacilli</taxon>
        <taxon>Bacillales</taxon>
        <taxon>Thermoactinomycetaceae</taxon>
        <taxon>Paludifilum</taxon>
    </lineage>
</organism>
<protein>
    <recommendedName>
        <fullName evidence="3">Sporulation protein YtxC</fullName>
    </recommendedName>
</protein>
<accession>A0A235B7U2</accession>
<dbReference type="Pfam" id="PF08812">
    <property type="entry name" value="YtxC"/>
    <property type="match status" value="1"/>
</dbReference>
<reference evidence="1 2" key="1">
    <citation type="submission" date="2017-07" db="EMBL/GenBank/DDBJ databases">
        <title>The genome sequence of Paludifilum halophilum highlights mechanisms for microbial adaptation to high salt environemnts.</title>
        <authorList>
            <person name="Belbahri L."/>
        </authorList>
    </citation>
    <scope>NUCLEOTIDE SEQUENCE [LARGE SCALE GENOMIC DNA]</scope>
    <source>
        <strain evidence="1 2">DSM 102817</strain>
    </source>
</reference>